<dbReference type="AlphaFoldDB" id="A0AAV1I676"/>
<protein>
    <recommendedName>
        <fullName evidence="4">Extracellular protein</fullName>
    </recommendedName>
</protein>
<comment type="caution">
    <text evidence="2">The sequence shown here is derived from an EMBL/GenBank/DDBJ whole genome shotgun (WGS) entry which is preliminary data.</text>
</comment>
<evidence type="ECO:0000313" key="2">
    <source>
        <dbReference type="EMBL" id="CAK0782853.1"/>
    </source>
</evidence>
<keyword evidence="1" id="KW-0732">Signal</keyword>
<dbReference type="EMBL" id="CAUYUE010000007">
    <property type="protein sequence ID" value="CAK0782853.1"/>
    <property type="molecule type" value="Genomic_DNA"/>
</dbReference>
<gene>
    <name evidence="2" type="ORF">CVIRNUC_006048</name>
</gene>
<keyword evidence="3" id="KW-1185">Reference proteome</keyword>
<evidence type="ECO:0000256" key="1">
    <source>
        <dbReference type="SAM" id="SignalP"/>
    </source>
</evidence>
<evidence type="ECO:0008006" key="4">
    <source>
        <dbReference type="Google" id="ProtNLM"/>
    </source>
</evidence>
<organism evidence="2 3">
    <name type="scientific">Coccomyxa viridis</name>
    <dbReference type="NCBI Taxonomy" id="1274662"/>
    <lineage>
        <taxon>Eukaryota</taxon>
        <taxon>Viridiplantae</taxon>
        <taxon>Chlorophyta</taxon>
        <taxon>core chlorophytes</taxon>
        <taxon>Trebouxiophyceae</taxon>
        <taxon>Trebouxiophyceae incertae sedis</taxon>
        <taxon>Coccomyxaceae</taxon>
        <taxon>Coccomyxa</taxon>
    </lineage>
</organism>
<dbReference type="Proteomes" id="UP001314263">
    <property type="component" value="Unassembled WGS sequence"/>
</dbReference>
<sequence>MARLASSAAAVAALAVIAAVLAPANAQQQDLVASARQANVINVQFFADANFQQVKTPFAYYNFPAISAGSCSACEDFPDAPIQWGSAVIAYSPTGGEAFQMYAGAKCTGEVFNTGASAPTMPPNFPVSSFKICRSAARK</sequence>
<name>A0AAV1I676_9CHLO</name>
<reference evidence="2 3" key="1">
    <citation type="submission" date="2023-10" db="EMBL/GenBank/DDBJ databases">
        <authorList>
            <person name="Maclean D."/>
            <person name="Macfadyen A."/>
        </authorList>
    </citation>
    <scope>NUCLEOTIDE SEQUENCE [LARGE SCALE GENOMIC DNA]</scope>
</reference>
<feature type="chain" id="PRO_5043662301" description="Extracellular protein" evidence="1">
    <location>
        <begin position="27"/>
        <end position="139"/>
    </location>
</feature>
<feature type="signal peptide" evidence="1">
    <location>
        <begin position="1"/>
        <end position="26"/>
    </location>
</feature>
<evidence type="ECO:0000313" key="3">
    <source>
        <dbReference type="Proteomes" id="UP001314263"/>
    </source>
</evidence>
<accession>A0AAV1I676</accession>
<proteinExistence type="predicted"/>